<keyword evidence="1 7" id="KW-0808">Transferase</keyword>
<dbReference type="GO" id="GO:0009012">
    <property type="term" value="F:aminoglycoside 3''-adenylyltransferase activity"/>
    <property type="evidence" value="ECO:0007669"/>
    <property type="project" value="UniProtKB-EC"/>
</dbReference>
<dbReference type="InterPro" id="IPR025184">
    <property type="entry name" value="AadA_C"/>
</dbReference>
<evidence type="ECO:0000259" key="6">
    <source>
        <dbReference type="Pfam" id="PF18765"/>
    </source>
</evidence>
<evidence type="ECO:0000313" key="8">
    <source>
        <dbReference type="Proteomes" id="UP000007564"/>
    </source>
</evidence>
<evidence type="ECO:0000259" key="5">
    <source>
        <dbReference type="Pfam" id="PF13427"/>
    </source>
</evidence>
<feature type="domain" description="Polymerase beta nucleotidyltransferase" evidence="6">
    <location>
        <begin position="26"/>
        <end position="73"/>
    </location>
</feature>
<dbReference type="OrthoDB" id="7058480at2"/>
<dbReference type="AlphaFoldDB" id="A0A0C6P7S2"/>
<evidence type="ECO:0000256" key="4">
    <source>
        <dbReference type="ARBA" id="ARBA00048566"/>
    </source>
</evidence>
<dbReference type="SUPFAM" id="SSF81301">
    <property type="entry name" value="Nucleotidyltransferase"/>
    <property type="match status" value="1"/>
</dbReference>
<dbReference type="InterPro" id="IPR041633">
    <property type="entry name" value="Polbeta"/>
</dbReference>
<dbReference type="EC" id="2.7.7.47" evidence="2"/>
<comment type="catalytic activity">
    <reaction evidence="4">
        <text>streptomycin + ATP = 3''-O-adenylylstreptomycin + diphosphate</text>
        <dbReference type="Rhea" id="RHEA:20245"/>
        <dbReference type="ChEBI" id="CHEBI:30616"/>
        <dbReference type="ChEBI" id="CHEBI:33019"/>
        <dbReference type="ChEBI" id="CHEBI:58007"/>
        <dbReference type="ChEBI" id="CHEBI:58605"/>
        <dbReference type="EC" id="2.7.7.47"/>
    </reaction>
</comment>
<dbReference type="EMBL" id="HE965806">
    <property type="protein sequence ID" value="CCJ54152.1"/>
    <property type="molecule type" value="Genomic_DNA"/>
</dbReference>
<evidence type="ECO:0000256" key="3">
    <source>
        <dbReference type="ARBA" id="ARBA00035252"/>
    </source>
</evidence>
<name>A0A0C6P7S2_BORBO</name>
<gene>
    <name evidence="7" type="primary">aadA4</name>
    <name evidence="7" type="ORF">BN112_2235</name>
</gene>
<feature type="domain" description="Adenylyltransferase AadA C-terminal" evidence="5">
    <location>
        <begin position="153"/>
        <end position="251"/>
    </location>
</feature>
<sequence length="263" mass="28216">MDLDLASAIEPQLSRACDVLERRLAPHIVAIHLFGSAVDGGLRPHSDIDLLVTVDAPPDASTLQALMRELLDVSAFPGASASLRALEVTVLALADVVPWRYPARRLMQFGEWLRDDIRAGVFEAPVFDHDLAILLTKARAHSVALRGPAAQALFAPVPGADLARALRDTVAQWNTPQDWAGDERNIVLALARGWYTAATGGIASKDAAAAWLLERIAPEHRPVLRMARAGYLGQAVDGLDRCPDAVAGFVACARGEIERICAA</sequence>
<proteinExistence type="predicted"/>
<dbReference type="Pfam" id="PF13427">
    <property type="entry name" value="AadA_C"/>
    <property type="match status" value="1"/>
</dbReference>
<dbReference type="RefSeq" id="WP_015064365.1">
    <property type="nucleotide sequence ID" value="NC_019382.1"/>
</dbReference>
<dbReference type="HOGENOM" id="CLU_071584_0_0_4"/>
<dbReference type="NCBIfam" id="NF010309">
    <property type="entry name" value="PRK13746.1"/>
    <property type="match status" value="1"/>
</dbReference>
<evidence type="ECO:0000256" key="1">
    <source>
        <dbReference type="ARBA" id="ARBA00022679"/>
    </source>
</evidence>
<dbReference type="KEGG" id="bbh:BN112_2235"/>
<dbReference type="CDD" id="cd05403">
    <property type="entry name" value="NT_KNTase_like"/>
    <property type="match status" value="1"/>
</dbReference>
<evidence type="ECO:0000313" key="7">
    <source>
        <dbReference type="EMBL" id="CCJ54152.1"/>
    </source>
</evidence>
<accession>A0A0C6P7S2</accession>
<reference evidence="7 8" key="1">
    <citation type="journal article" date="2012" name="BMC Genomics">
        <title>Comparative genomics of the classical Bordetella subspecies: the evolution and exchange of virulence-associated diversity amongst closely related pathogens.</title>
        <authorList>
            <person name="Park J."/>
            <person name="Zhang Y."/>
            <person name="Buboltz A.M."/>
            <person name="Zhang X."/>
            <person name="Schuster S.C."/>
            <person name="Ahuja U."/>
            <person name="Liu M."/>
            <person name="Miller J.F."/>
            <person name="Sebaihia M."/>
            <person name="Bentley S.D."/>
            <person name="Parkhill J."/>
            <person name="Harvill E.T."/>
        </authorList>
    </citation>
    <scope>NUCLEOTIDE SEQUENCE [LARGE SCALE GENOMIC DNA]</scope>
    <source>
        <strain evidence="7 8">253</strain>
    </source>
</reference>
<dbReference type="Proteomes" id="UP000007564">
    <property type="component" value="Chromosome"/>
</dbReference>
<dbReference type="Pfam" id="PF18765">
    <property type="entry name" value="Polbeta"/>
    <property type="match status" value="1"/>
</dbReference>
<dbReference type="Gene3D" id="3.30.460.10">
    <property type="entry name" value="Beta Polymerase, domain 2"/>
    <property type="match status" value="1"/>
</dbReference>
<protein>
    <recommendedName>
        <fullName evidence="3">Aminoglycoside (3'') (9) adenylyltransferase</fullName>
        <ecNumber evidence="2">2.7.7.47</ecNumber>
    </recommendedName>
</protein>
<dbReference type="InterPro" id="IPR043519">
    <property type="entry name" value="NT_sf"/>
</dbReference>
<evidence type="ECO:0000256" key="2">
    <source>
        <dbReference type="ARBA" id="ARBA00035126"/>
    </source>
</evidence>
<organism evidence="7 8">
    <name type="scientific">Bordetella bronchiseptica 253</name>
    <dbReference type="NCBI Taxonomy" id="568707"/>
    <lineage>
        <taxon>Bacteria</taxon>
        <taxon>Pseudomonadati</taxon>
        <taxon>Pseudomonadota</taxon>
        <taxon>Betaproteobacteria</taxon>
        <taxon>Burkholderiales</taxon>
        <taxon>Alcaligenaceae</taxon>
        <taxon>Bordetella</taxon>
    </lineage>
</organism>